<dbReference type="Pfam" id="PF01370">
    <property type="entry name" value="Epimerase"/>
    <property type="match status" value="1"/>
</dbReference>
<dbReference type="InterPro" id="IPR036291">
    <property type="entry name" value="NAD(P)-bd_dom_sf"/>
</dbReference>
<dbReference type="InterPro" id="IPR001509">
    <property type="entry name" value="Epimerase_deHydtase"/>
</dbReference>
<proteinExistence type="inferred from homology"/>
<dbReference type="Gene3D" id="3.40.50.720">
    <property type="entry name" value="NAD(P)-binding Rossmann-like Domain"/>
    <property type="match status" value="1"/>
</dbReference>
<evidence type="ECO:0000313" key="4">
    <source>
        <dbReference type="EMBL" id="MBB1087920.1"/>
    </source>
</evidence>
<comment type="similarity">
    <text evidence="2">Belongs to the NAD(P)-dependent epimerase/dehydratase family.</text>
</comment>
<gene>
    <name evidence="4" type="ORF">H4F99_05380</name>
</gene>
<protein>
    <submittedName>
        <fullName evidence="4">SDR family oxidoreductase</fullName>
    </submittedName>
</protein>
<evidence type="ECO:0000256" key="1">
    <source>
        <dbReference type="ARBA" id="ARBA00005125"/>
    </source>
</evidence>
<name>A0A7W3U3E9_9GAMM</name>
<accession>A0A7W3U3E9</accession>
<feature type="domain" description="NAD-dependent epimerase/dehydratase" evidence="3">
    <location>
        <begin position="14"/>
        <end position="217"/>
    </location>
</feature>
<evidence type="ECO:0000259" key="3">
    <source>
        <dbReference type="Pfam" id="PF01370"/>
    </source>
</evidence>
<organism evidence="4 5">
    <name type="scientific">Marilutibacter penaei</name>
    <dbReference type="NCBI Taxonomy" id="2759900"/>
    <lineage>
        <taxon>Bacteria</taxon>
        <taxon>Pseudomonadati</taxon>
        <taxon>Pseudomonadota</taxon>
        <taxon>Gammaproteobacteria</taxon>
        <taxon>Lysobacterales</taxon>
        <taxon>Lysobacteraceae</taxon>
        <taxon>Marilutibacter</taxon>
    </lineage>
</organism>
<dbReference type="PANTHER" id="PTHR43000">
    <property type="entry name" value="DTDP-D-GLUCOSE 4,6-DEHYDRATASE-RELATED"/>
    <property type="match status" value="1"/>
</dbReference>
<keyword evidence="5" id="KW-1185">Reference proteome</keyword>
<dbReference type="SUPFAM" id="SSF51735">
    <property type="entry name" value="NAD(P)-binding Rossmann-fold domains"/>
    <property type="match status" value="1"/>
</dbReference>
<evidence type="ECO:0000313" key="5">
    <source>
        <dbReference type="Proteomes" id="UP000552587"/>
    </source>
</evidence>
<comment type="caution">
    <text evidence="4">The sequence shown here is derived from an EMBL/GenBank/DDBJ whole genome shotgun (WGS) entry which is preliminary data.</text>
</comment>
<dbReference type="EMBL" id="JACHTE010000003">
    <property type="protein sequence ID" value="MBB1087920.1"/>
    <property type="molecule type" value="Genomic_DNA"/>
</dbReference>
<sequence length="404" mass="44378">MKALLERARRGGRVLLTGGTGYLGALAAAGMLHDGWADVVVVPTRQDIAPGTLPPPILRELEALGACPEDHASRVVAYRWAGAEDASVEALRELMARERIDTVVHCAGCLDYFDEAALNQINVAFTQRVAEAAGLADVSLLAFISSAYAAGYSDAMVPEAALAEPRRDPTHYTATKRAAEHAIAAAGVPFLVIRPSIVIGAAEDGRYSGKRYGVYQQWMGIERLLSERHRARLHVVATDQPLNLVHQDTFQSALLAILARVPDGAHVNLVSDNGSSPSMKALWRQFCDVLRPDQVVFHASLDEVDLKALDLRQRNYLSFARTNLEIGAYPWRFEHGWLDCLRADGLRFTQATLDTVQVCQDRFVAASGPLARYHARFGGQLPRVVEYLEGTPDELDHTPWHERA</sequence>
<comment type="pathway">
    <text evidence="1">Bacterial outer membrane biogenesis; LPS O-antigen biosynthesis.</text>
</comment>
<evidence type="ECO:0000256" key="2">
    <source>
        <dbReference type="ARBA" id="ARBA00007637"/>
    </source>
</evidence>
<dbReference type="AlphaFoldDB" id="A0A7W3U3E9"/>
<reference evidence="4 5" key="1">
    <citation type="submission" date="2020-07" db="EMBL/GenBank/DDBJ databases">
        <authorList>
            <person name="Xu S."/>
            <person name="Li A."/>
        </authorList>
    </citation>
    <scope>NUCLEOTIDE SEQUENCE [LARGE SCALE GENOMIC DNA]</scope>
    <source>
        <strain evidence="4 5">SG-8</strain>
    </source>
</reference>
<dbReference type="Proteomes" id="UP000552587">
    <property type="component" value="Unassembled WGS sequence"/>
</dbReference>
<dbReference type="RefSeq" id="WP_182668700.1">
    <property type="nucleotide sequence ID" value="NZ_JACHTE010000003.1"/>
</dbReference>